<dbReference type="GO" id="GO:0051213">
    <property type="term" value="F:dioxygenase activity"/>
    <property type="evidence" value="ECO:0007669"/>
    <property type="project" value="UniProtKB-KW"/>
</dbReference>
<keyword evidence="2" id="KW-0479">Metal-binding</keyword>
<dbReference type="SUPFAM" id="SSF50022">
    <property type="entry name" value="ISP domain"/>
    <property type="match status" value="1"/>
</dbReference>
<keyword evidence="8" id="KW-1185">Reference proteome</keyword>
<dbReference type="GO" id="GO:0046872">
    <property type="term" value="F:metal ion binding"/>
    <property type="evidence" value="ECO:0007669"/>
    <property type="project" value="UniProtKB-KW"/>
</dbReference>
<keyword evidence="5" id="KW-0411">Iron-sulfur</keyword>
<dbReference type="PANTHER" id="PTHR21266:SF59">
    <property type="entry name" value="BLR4922 PROTEIN"/>
    <property type="match status" value="1"/>
</dbReference>
<dbReference type="PANTHER" id="PTHR21266">
    <property type="entry name" value="IRON-SULFUR DOMAIN CONTAINING PROTEIN"/>
    <property type="match status" value="1"/>
</dbReference>
<organism evidence="7 8">
    <name type="scientific">Leptothoe spongobia TAU-MAC 1115</name>
    <dbReference type="NCBI Taxonomy" id="1967444"/>
    <lineage>
        <taxon>Bacteria</taxon>
        <taxon>Bacillati</taxon>
        <taxon>Cyanobacteriota</taxon>
        <taxon>Cyanophyceae</taxon>
        <taxon>Nodosilineales</taxon>
        <taxon>Cymatolegaceae</taxon>
        <taxon>Leptothoe</taxon>
        <taxon>Leptothoe spongobia</taxon>
    </lineage>
</organism>
<evidence type="ECO:0000256" key="5">
    <source>
        <dbReference type="ARBA" id="ARBA00023014"/>
    </source>
</evidence>
<keyword evidence="7" id="KW-0223">Dioxygenase</keyword>
<dbReference type="GO" id="GO:0004497">
    <property type="term" value="F:monooxygenase activity"/>
    <property type="evidence" value="ECO:0007669"/>
    <property type="project" value="UniProtKB-ARBA"/>
</dbReference>
<dbReference type="InterPro" id="IPR017941">
    <property type="entry name" value="Rieske_2Fe-2S"/>
</dbReference>
<dbReference type="SUPFAM" id="SSF55961">
    <property type="entry name" value="Bet v1-like"/>
    <property type="match status" value="1"/>
</dbReference>
<dbReference type="AlphaFoldDB" id="A0A947DCW2"/>
<dbReference type="GO" id="GO:0016705">
    <property type="term" value="F:oxidoreductase activity, acting on paired donors, with incorporation or reduction of molecular oxygen"/>
    <property type="evidence" value="ECO:0007669"/>
    <property type="project" value="UniProtKB-ARBA"/>
</dbReference>
<evidence type="ECO:0000313" key="7">
    <source>
        <dbReference type="EMBL" id="MBT9314069.1"/>
    </source>
</evidence>
<name>A0A947DCW2_9CYAN</name>
<dbReference type="Gene3D" id="3.90.380.10">
    <property type="entry name" value="Naphthalene 1,2-dioxygenase Alpha Subunit, Chain A, domain 1"/>
    <property type="match status" value="1"/>
</dbReference>
<evidence type="ECO:0000256" key="1">
    <source>
        <dbReference type="ARBA" id="ARBA00022714"/>
    </source>
</evidence>
<dbReference type="InterPro" id="IPR044043">
    <property type="entry name" value="VanA_C_cat"/>
</dbReference>
<gene>
    <name evidence="7" type="ORF">IXB50_01350</name>
</gene>
<comment type="caution">
    <text evidence="7">The sequence shown here is derived from an EMBL/GenBank/DDBJ whole genome shotgun (WGS) entry which is preliminary data.</text>
</comment>
<evidence type="ECO:0000313" key="8">
    <source>
        <dbReference type="Proteomes" id="UP000717364"/>
    </source>
</evidence>
<sequence>MLQNFWYACEFSHAVTHAPKQIELWDQRIVLYRDDSDHVVALRDVCPHRGAALSLGKVHGDCIQCPYHGWQFQTDGTCTKIPSNPSHTAIPRRAIVKSYPVQEKYDFIWLFWGDLPFEKQPALPTIESFPRSSFRPIYHEVTIHCHYSRVFENLLDPAHSTFVHSDSFSPHSVADLPRRLAEIKFFPNSIGGSFYRIIQKTVPKWKILAFWEALFGGKKVSQTKSSTRFYLPNFIAETLDDKIKFRHFFVLCPVNNEKTIIKIISYRNFLMHPLVDGLFQKFTDKVFKEDQLILESLMSSDQSPDDLTAEIYVAGDAMTVGYRKLRKKYRGESILINS</sequence>
<dbReference type="Pfam" id="PF00355">
    <property type="entry name" value="Rieske"/>
    <property type="match status" value="1"/>
</dbReference>
<keyword evidence="1" id="KW-0001">2Fe-2S</keyword>
<evidence type="ECO:0000256" key="4">
    <source>
        <dbReference type="ARBA" id="ARBA00023004"/>
    </source>
</evidence>
<dbReference type="Gene3D" id="2.102.10.10">
    <property type="entry name" value="Rieske [2Fe-2S] iron-sulphur domain"/>
    <property type="match status" value="1"/>
</dbReference>
<protein>
    <submittedName>
        <fullName evidence="7">Aromatic ring-hydroxylating dioxygenase subunit alpha</fullName>
    </submittedName>
</protein>
<evidence type="ECO:0000256" key="3">
    <source>
        <dbReference type="ARBA" id="ARBA00023002"/>
    </source>
</evidence>
<dbReference type="RefSeq" id="WP_215607139.1">
    <property type="nucleotide sequence ID" value="NZ_JADOES010000002.1"/>
</dbReference>
<keyword evidence="3" id="KW-0560">Oxidoreductase</keyword>
<dbReference type="Pfam" id="PF19112">
    <property type="entry name" value="VanA_C"/>
    <property type="match status" value="1"/>
</dbReference>
<feature type="domain" description="Rieske" evidence="6">
    <location>
        <begin position="6"/>
        <end position="110"/>
    </location>
</feature>
<evidence type="ECO:0000259" key="6">
    <source>
        <dbReference type="PROSITE" id="PS51296"/>
    </source>
</evidence>
<dbReference type="InterPro" id="IPR036922">
    <property type="entry name" value="Rieske_2Fe-2S_sf"/>
</dbReference>
<dbReference type="Proteomes" id="UP000717364">
    <property type="component" value="Unassembled WGS sequence"/>
</dbReference>
<proteinExistence type="predicted"/>
<dbReference type="EMBL" id="JADOES010000002">
    <property type="protein sequence ID" value="MBT9314069.1"/>
    <property type="molecule type" value="Genomic_DNA"/>
</dbReference>
<dbReference type="GO" id="GO:0051537">
    <property type="term" value="F:2 iron, 2 sulfur cluster binding"/>
    <property type="evidence" value="ECO:0007669"/>
    <property type="project" value="UniProtKB-KW"/>
</dbReference>
<reference evidence="7" key="1">
    <citation type="submission" date="2020-11" db="EMBL/GenBank/DDBJ databases">
        <authorList>
            <person name="Konstantinou D."/>
            <person name="Gkelis S."/>
            <person name="Popin R."/>
            <person name="Fewer D."/>
            <person name="Sivonen K."/>
        </authorList>
    </citation>
    <scope>NUCLEOTIDE SEQUENCE</scope>
    <source>
        <strain evidence="7">TAU-MAC 1115</strain>
    </source>
</reference>
<keyword evidence="4" id="KW-0408">Iron</keyword>
<accession>A0A947DCW2</accession>
<dbReference type="PROSITE" id="PS51296">
    <property type="entry name" value="RIESKE"/>
    <property type="match status" value="1"/>
</dbReference>
<evidence type="ECO:0000256" key="2">
    <source>
        <dbReference type="ARBA" id="ARBA00022723"/>
    </source>
</evidence>
<reference evidence="7" key="2">
    <citation type="journal article" date="2021" name="Mar. Drugs">
        <title>Genome Reduction and Secondary Metabolism of the Marine Sponge-Associated Cyanobacterium Leptothoe.</title>
        <authorList>
            <person name="Konstantinou D."/>
            <person name="Popin R.V."/>
            <person name="Fewer D.P."/>
            <person name="Sivonen K."/>
            <person name="Gkelis S."/>
        </authorList>
    </citation>
    <scope>NUCLEOTIDE SEQUENCE</scope>
    <source>
        <strain evidence="7">TAU-MAC 1115</strain>
    </source>
</reference>
<dbReference type="InterPro" id="IPR050584">
    <property type="entry name" value="Cholesterol_7-desaturase"/>
</dbReference>